<proteinExistence type="predicted"/>
<dbReference type="GO" id="GO:0003906">
    <property type="term" value="F:DNA-(apurinic or apyrimidinic site) endonuclease activity"/>
    <property type="evidence" value="ECO:0007669"/>
    <property type="project" value="TreeGrafter"/>
</dbReference>
<dbReference type="Proteomes" id="UP000265520">
    <property type="component" value="Unassembled WGS sequence"/>
</dbReference>
<feature type="non-terminal residue" evidence="5">
    <location>
        <position position="1"/>
    </location>
</feature>
<evidence type="ECO:0000256" key="4">
    <source>
        <dbReference type="ARBA" id="ARBA00022842"/>
    </source>
</evidence>
<name>A0A392NUR9_9FABA</name>
<organism evidence="5 6">
    <name type="scientific">Trifolium medium</name>
    <dbReference type="NCBI Taxonomy" id="97028"/>
    <lineage>
        <taxon>Eukaryota</taxon>
        <taxon>Viridiplantae</taxon>
        <taxon>Streptophyta</taxon>
        <taxon>Embryophyta</taxon>
        <taxon>Tracheophyta</taxon>
        <taxon>Spermatophyta</taxon>
        <taxon>Magnoliopsida</taxon>
        <taxon>eudicotyledons</taxon>
        <taxon>Gunneridae</taxon>
        <taxon>Pentapetalae</taxon>
        <taxon>rosids</taxon>
        <taxon>fabids</taxon>
        <taxon>Fabales</taxon>
        <taxon>Fabaceae</taxon>
        <taxon>Papilionoideae</taxon>
        <taxon>50 kb inversion clade</taxon>
        <taxon>NPAAA clade</taxon>
        <taxon>Hologalegina</taxon>
        <taxon>IRL clade</taxon>
        <taxon>Trifolieae</taxon>
        <taxon>Trifolium</taxon>
    </lineage>
</organism>
<dbReference type="AlphaFoldDB" id="A0A392NUR9"/>
<protein>
    <submittedName>
        <fullName evidence="5">Cytochrome P450</fullName>
    </submittedName>
</protein>
<dbReference type="Gene3D" id="3.60.10.10">
    <property type="entry name" value="Endonuclease/exonuclease/phosphatase"/>
    <property type="match status" value="1"/>
</dbReference>
<sequence>GPGREEKRKEVRKLVGEKNPVILCIQETKLGVCDDFLCASLWGNSPHDFFYRLLVGASGGLLIMWDTVEVEVWSPVSSDHVLMIHGWFLKDDEEFFLLNIYAPCDNGAKQILWDSLTSRLQQLGGKNVCACDGPVVGVVRSLSPVVVSRRGKLGSPPFADAEVLARSPRL</sequence>
<accession>A0A392NUR9</accession>
<dbReference type="GO" id="GO:0008081">
    <property type="term" value="F:phosphoric diester hydrolase activity"/>
    <property type="evidence" value="ECO:0007669"/>
    <property type="project" value="TreeGrafter"/>
</dbReference>
<dbReference type="GO" id="GO:0006284">
    <property type="term" value="P:base-excision repair"/>
    <property type="evidence" value="ECO:0007669"/>
    <property type="project" value="TreeGrafter"/>
</dbReference>
<keyword evidence="2" id="KW-0479">Metal-binding</keyword>
<dbReference type="GO" id="GO:0005634">
    <property type="term" value="C:nucleus"/>
    <property type="evidence" value="ECO:0007669"/>
    <property type="project" value="TreeGrafter"/>
</dbReference>
<keyword evidence="3" id="KW-0378">Hydrolase</keyword>
<evidence type="ECO:0000313" key="5">
    <source>
        <dbReference type="EMBL" id="MCI03568.1"/>
    </source>
</evidence>
<dbReference type="GO" id="GO:0046872">
    <property type="term" value="F:metal ion binding"/>
    <property type="evidence" value="ECO:0007669"/>
    <property type="project" value="UniProtKB-KW"/>
</dbReference>
<evidence type="ECO:0000313" key="6">
    <source>
        <dbReference type="Proteomes" id="UP000265520"/>
    </source>
</evidence>
<keyword evidence="4" id="KW-0460">Magnesium</keyword>
<dbReference type="GO" id="GO:0008311">
    <property type="term" value="F:double-stranded DNA 3'-5' DNA exonuclease activity"/>
    <property type="evidence" value="ECO:0007669"/>
    <property type="project" value="TreeGrafter"/>
</dbReference>
<dbReference type="EMBL" id="LXQA010052613">
    <property type="protein sequence ID" value="MCI03568.1"/>
    <property type="molecule type" value="Genomic_DNA"/>
</dbReference>
<dbReference type="PANTHER" id="PTHR22748:SF11">
    <property type="entry name" value="OS07G0184032 PROTEIN"/>
    <property type="match status" value="1"/>
</dbReference>
<dbReference type="InterPro" id="IPR036691">
    <property type="entry name" value="Endo/exonu/phosph_ase_sf"/>
</dbReference>
<evidence type="ECO:0000256" key="1">
    <source>
        <dbReference type="ARBA" id="ARBA00001946"/>
    </source>
</evidence>
<keyword evidence="6" id="KW-1185">Reference proteome</keyword>
<reference evidence="5 6" key="1">
    <citation type="journal article" date="2018" name="Front. Plant Sci.">
        <title>Red Clover (Trifolium pratense) and Zigzag Clover (T. medium) - A Picture of Genomic Similarities and Differences.</title>
        <authorList>
            <person name="Dluhosova J."/>
            <person name="Istvanek J."/>
            <person name="Nedelnik J."/>
            <person name="Repkova J."/>
        </authorList>
    </citation>
    <scope>NUCLEOTIDE SEQUENCE [LARGE SCALE GENOMIC DNA]</scope>
    <source>
        <strain evidence="6">cv. 10/8</strain>
        <tissue evidence="5">Leaf</tissue>
    </source>
</reference>
<evidence type="ECO:0000256" key="2">
    <source>
        <dbReference type="ARBA" id="ARBA00022723"/>
    </source>
</evidence>
<dbReference type="PANTHER" id="PTHR22748">
    <property type="entry name" value="AP ENDONUCLEASE"/>
    <property type="match status" value="1"/>
</dbReference>
<comment type="caution">
    <text evidence="5">The sequence shown here is derived from an EMBL/GenBank/DDBJ whole genome shotgun (WGS) entry which is preliminary data.</text>
</comment>
<evidence type="ECO:0000256" key="3">
    <source>
        <dbReference type="ARBA" id="ARBA00022801"/>
    </source>
</evidence>
<dbReference type="InterPro" id="IPR004808">
    <property type="entry name" value="AP_endonuc_1"/>
</dbReference>
<comment type="cofactor">
    <cofactor evidence="1">
        <name>Mg(2+)</name>
        <dbReference type="ChEBI" id="CHEBI:18420"/>
    </cofactor>
</comment>
<dbReference type="SUPFAM" id="SSF56219">
    <property type="entry name" value="DNase I-like"/>
    <property type="match status" value="1"/>
</dbReference>